<reference evidence="1" key="1">
    <citation type="journal article" date="2015" name="Nature">
        <title>Complex archaea that bridge the gap between prokaryotes and eukaryotes.</title>
        <authorList>
            <person name="Spang A."/>
            <person name="Saw J.H."/>
            <person name="Jorgensen S.L."/>
            <person name="Zaremba-Niedzwiedzka K."/>
            <person name="Martijn J."/>
            <person name="Lind A.E."/>
            <person name="van Eijk R."/>
            <person name="Schleper C."/>
            <person name="Guy L."/>
            <person name="Ettema T.J."/>
        </authorList>
    </citation>
    <scope>NUCLEOTIDE SEQUENCE</scope>
</reference>
<protein>
    <submittedName>
        <fullName evidence="1">Uncharacterized protein</fullName>
    </submittedName>
</protein>
<proteinExistence type="predicted"/>
<accession>A0A0F9SGM8</accession>
<dbReference type="AlphaFoldDB" id="A0A0F9SGM8"/>
<name>A0A0F9SGM8_9ZZZZ</name>
<dbReference type="EMBL" id="LAZR01000459">
    <property type="protein sequence ID" value="KKN68050.1"/>
    <property type="molecule type" value="Genomic_DNA"/>
</dbReference>
<comment type="caution">
    <text evidence="1">The sequence shown here is derived from an EMBL/GenBank/DDBJ whole genome shotgun (WGS) entry which is preliminary data.</text>
</comment>
<organism evidence="1">
    <name type="scientific">marine sediment metagenome</name>
    <dbReference type="NCBI Taxonomy" id="412755"/>
    <lineage>
        <taxon>unclassified sequences</taxon>
        <taxon>metagenomes</taxon>
        <taxon>ecological metagenomes</taxon>
    </lineage>
</organism>
<gene>
    <name evidence="1" type="ORF">LCGC14_0455040</name>
</gene>
<sequence length="69" mass="7885">MEIEHTSPQTTPGRTVYFLTKEEVVEAITLWLHMAGQALPEGERTIKYQDDDYRTARPRPAIVMTVTHG</sequence>
<evidence type="ECO:0000313" key="1">
    <source>
        <dbReference type="EMBL" id="KKN68050.1"/>
    </source>
</evidence>